<comment type="similarity">
    <text evidence="3">Belongs to the HRG family.</text>
</comment>
<evidence type="ECO:0000256" key="4">
    <source>
        <dbReference type="ARBA" id="ARBA00022448"/>
    </source>
</evidence>
<dbReference type="GO" id="GO:0015232">
    <property type="term" value="F:heme transmembrane transporter activity"/>
    <property type="evidence" value="ECO:0007669"/>
    <property type="project" value="InterPro"/>
</dbReference>
<keyword evidence="8 10" id="KW-0472">Membrane</keyword>
<name>A0AAN9UZ50_9ORTH</name>
<keyword evidence="9" id="KW-0458">Lysosome</keyword>
<dbReference type="AlphaFoldDB" id="A0AAN9UZ50"/>
<dbReference type="Proteomes" id="UP001378592">
    <property type="component" value="Unassembled WGS sequence"/>
</dbReference>
<dbReference type="GO" id="GO:0020037">
    <property type="term" value="F:heme binding"/>
    <property type="evidence" value="ECO:0007669"/>
    <property type="project" value="TreeGrafter"/>
</dbReference>
<dbReference type="GO" id="GO:0010008">
    <property type="term" value="C:endosome membrane"/>
    <property type="evidence" value="ECO:0007669"/>
    <property type="project" value="UniProtKB-SubCell"/>
</dbReference>
<evidence type="ECO:0000256" key="6">
    <source>
        <dbReference type="ARBA" id="ARBA00022753"/>
    </source>
</evidence>
<dbReference type="PANTHER" id="PTHR31525">
    <property type="entry name" value="HEME TRANSPORTER HRG1"/>
    <property type="match status" value="1"/>
</dbReference>
<evidence type="ECO:0008006" key="13">
    <source>
        <dbReference type="Google" id="ProtNLM"/>
    </source>
</evidence>
<dbReference type="GO" id="GO:0005765">
    <property type="term" value="C:lysosomal membrane"/>
    <property type="evidence" value="ECO:0007669"/>
    <property type="project" value="UniProtKB-SubCell"/>
</dbReference>
<dbReference type="EMBL" id="JAZDUA010001030">
    <property type="protein sequence ID" value="KAK7788531.1"/>
    <property type="molecule type" value="Genomic_DNA"/>
</dbReference>
<gene>
    <name evidence="11" type="ORF">R5R35_003903</name>
</gene>
<evidence type="ECO:0000256" key="5">
    <source>
        <dbReference type="ARBA" id="ARBA00022692"/>
    </source>
</evidence>
<evidence type="ECO:0000256" key="9">
    <source>
        <dbReference type="ARBA" id="ARBA00023228"/>
    </source>
</evidence>
<sequence>MGHGCCEWWRLITSAIGTIVGIAMFILFFIVWGNHAAGVWALFTGVFAAVCFHLTYLHFRDLLETWHNVETLQGMTLLGVLVSLAGAAGFAWYIFVAVYYQIPVLPMSDSALIASVWAAMTLKFGLTLICTSRSYVNEIYRETPPLLSV</sequence>
<evidence type="ECO:0000256" key="2">
    <source>
        <dbReference type="ARBA" id="ARBA00004337"/>
    </source>
</evidence>
<feature type="transmembrane region" description="Helical" evidence="10">
    <location>
        <begin position="38"/>
        <end position="57"/>
    </location>
</feature>
<proteinExistence type="inferred from homology"/>
<evidence type="ECO:0000256" key="7">
    <source>
        <dbReference type="ARBA" id="ARBA00022989"/>
    </source>
</evidence>
<feature type="transmembrane region" description="Helical" evidence="10">
    <location>
        <begin position="77"/>
        <end position="100"/>
    </location>
</feature>
<keyword evidence="5 10" id="KW-0812">Transmembrane</keyword>
<dbReference type="PANTHER" id="PTHR31525:SF1">
    <property type="entry name" value="HEME TRANSPORTER HRG1"/>
    <property type="match status" value="1"/>
</dbReference>
<protein>
    <recommendedName>
        <fullName evidence="13">Heme transporter hrg-1</fullName>
    </recommendedName>
</protein>
<evidence type="ECO:0000256" key="3">
    <source>
        <dbReference type="ARBA" id="ARBA00006203"/>
    </source>
</evidence>
<keyword evidence="4" id="KW-0813">Transport</keyword>
<organism evidence="11 12">
    <name type="scientific">Gryllus longicercus</name>
    <dbReference type="NCBI Taxonomy" id="2509291"/>
    <lineage>
        <taxon>Eukaryota</taxon>
        <taxon>Metazoa</taxon>
        <taxon>Ecdysozoa</taxon>
        <taxon>Arthropoda</taxon>
        <taxon>Hexapoda</taxon>
        <taxon>Insecta</taxon>
        <taxon>Pterygota</taxon>
        <taxon>Neoptera</taxon>
        <taxon>Polyneoptera</taxon>
        <taxon>Orthoptera</taxon>
        <taxon>Ensifera</taxon>
        <taxon>Gryllidea</taxon>
        <taxon>Grylloidea</taxon>
        <taxon>Gryllidae</taxon>
        <taxon>Gryllinae</taxon>
        <taxon>Gryllus</taxon>
    </lineage>
</organism>
<keyword evidence="12" id="KW-1185">Reference proteome</keyword>
<keyword evidence="6" id="KW-0967">Endosome</keyword>
<comment type="subcellular location">
    <subcellularLocation>
        <location evidence="2">Endosome membrane</location>
        <topology evidence="2">Multi-pass membrane protein</topology>
    </subcellularLocation>
    <subcellularLocation>
        <location evidence="1">Lysosome membrane</location>
        <topology evidence="1">Multi-pass membrane protein</topology>
    </subcellularLocation>
</comment>
<feature type="transmembrane region" description="Helical" evidence="10">
    <location>
        <begin position="112"/>
        <end position="131"/>
    </location>
</feature>
<evidence type="ECO:0000256" key="10">
    <source>
        <dbReference type="SAM" id="Phobius"/>
    </source>
</evidence>
<dbReference type="GO" id="GO:0005886">
    <property type="term" value="C:plasma membrane"/>
    <property type="evidence" value="ECO:0007669"/>
    <property type="project" value="TreeGrafter"/>
</dbReference>
<keyword evidence="7 10" id="KW-1133">Transmembrane helix</keyword>
<dbReference type="Pfam" id="PF16954">
    <property type="entry name" value="HRG"/>
    <property type="match status" value="1"/>
</dbReference>
<evidence type="ECO:0000313" key="11">
    <source>
        <dbReference type="EMBL" id="KAK7788531.1"/>
    </source>
</evidence>
<evidence type="ECO:0000313" key="12">
    <source>
        <dbReference type="Proteomes" id="UP001378592"/>
    </source>
</evidence>
<feature type="transmembrane region" description="Helical" evidence="10">
    <location>
        <begin position="12"/>
        <end position="32"/>
    </location>
</feature>
<reference evidence="11 12" key="1">
    <citation type="submission" date="2024-03" db="EMBL/GenBank/DDBJ databases">
        <title>The genome assembly and annotation of the cricket Gryllus longicercus Weissman &amp; Gray.</title>
        <authorList>
            <person name="Szrajer S."/>
            <person name="Gray D."/>
            <person name="Ylla G."/>
        </authorList>
    </citation>
    <scope>NUCLEOTIDE SEQUENCE [LARGE SCALE GENOMIC DNA]</scope>
    <source>
        <strain evidence="11">DAG 2021-001</strain>
        <tissue evidence="11">Whole body minus gut</tissue>
    </source>
</reference>
<accession>A0AAN9UZ50</accession>
<comment type="caution">
    <text evidence="11">The sequence shown here is derived from an EMBL/GenBank/DDBJ whole genome shotgun (WGS) entry which is preliminary data.</text>
</comment>
<evidence type="ECO:0000256" key="1">
    <source>
        <dbReference type="ARBA" id="ARBA00004155"/>
    </source>
</evidence>
<evidence type="ECO:0000256" key="8">
    <source>
        <dbReference type="ARBA" id="ARBA00023136"/>
    </source>
</evidence>
<dbReference type="InterPro" id="IPR026218">
    <property type="entry name" value="HRG"/>
</dbReference>